<dbReference type="Proteomes" id="UP001473302">
    <property type="component" value="Unassembled WGS sequence"/>
</dbReference>
<evidence type="ECO:0000313" key="3">
    <source>
        <dbReference type="Proteomes" id="UP001473302"/>
    </source>
</evidence>
<evidence type="ECO:0000256" key="1">
    <source>
        <dbReference type="SAM" id="MobiDB-lite"/>
    </source>
</evidence>
<reference evidence="2 3" key="1">
    <citation type="submission" date="2024-04" db="EMBL/GenBank/DDBJ databases">
        <title>genome sequences of Mucor flavus KT1a and Helicostylum pulchrum KT1b strains isolated from the surface of a dry-aged beef.</title>
        <authorList>
            <person name="Toyotome T."/>
            <person name="Hosono M."/>
            <person name="Torimaru M."/>
            <person name="Fukuda K."/>
            <person name="Mikami N."/>
        </authorList>
    </citation>
    <scope>NUCLEOTIDE SEQUENCE [LARGE SCALE GENOMIC DNA]</scope>
    <source>
        <strain evidence="2 3">KT1a</strain>
    </source>
</reference>
<organism evidence="2 3">
    <name type="scientific">Mucor flavus</name>
    <dbReference type="NCBI Taxonomy" id="439312"/>
    <lineage>
        <taxon>Eukaryota</taxon>
        <taxon>Fungi</taxon>
        <taxon>Fungi incertae sedis</taxon>
        <taxon>Mucoromycota</taxon>
        <taxon>Mucoromycotina</taxon>
        <taxon>Mucoromycetes</taxon>
        <taxon>Mucorales</taxon>
        <taxon>Mucorineae</taxon>
        <taxon>Mucoraceae</taxon>
        <taxon>Mucor</taxon>
    </lineage>
</organism>
<name>A0ABP9YSY6_9FUNG</name>
<feature type="region of interest" description="Disordered" evidence="1">
    <location>
        <begin position="197"/>
        <end position="269"/>
    </location>
</feature>
<sequence length="328" mass="38833">MVLFATKKETPHLLFIARQESTSPPPHRSGRWECRSYSPRPYRRGCSRSPRRYLREHTPIRYRWDHSPSRRGYSRSHSPYQWDYQRSVSPYPWRYTPPPPRRYTRSPSPISGYYYRPSRCDRSHSPYIRRRSFSRSPSPYYRRRTYQPVSPPRGRSPIVRTQREDDSPVYQYQQYIPSYQHDRVPSVHVDSREPLSVIRRDEPSSSSSFSHTDSQSIPYGYTRRLSQQRQQQPEQYRRSSLSPPRKLARVTRSDRSNSQSTLRSGSTEDIFLTPENNIVDSINPSRSPSVQSLIGPLQDGTVYGEEEKNYSKEVYSYSGIVLFIFRVM</sequence>
<dbReference type="EMBL" id="BAABUK010000006">
    <property type="protein sequence ID" value="GAA5809945.1"/>
    <property type="molecule type" value="Genomic_DNA"/>
</dbReference>
<evidence type="ECO:0000313" key="2">
    <source>
        <dbReference type="EMBL" id="GAA5809945.1"/>
    </source>
</evidence>
<feature type="compositionally biased region" description="Polar residues" evidence="1">
    <location>
        <begin position="256"/>
        <end position="267"/>
    </location>
</feature>
<feature type="region of interest" description="Disordered" evidence="1">
    <location>
        <begin position="95"/>
        <end position="169"/>
    </location>
</feature>
<protein>
    <submittedName>
        <fullName evidence="2">Uncharacterized protein</fullName>
    </submittedName>
</protein>
<comment type="caution">
    <text evidence="2">The sequence shown here is derived from an EMBL/GenBank/DDBJ whole genome shotgun (WGS) entry which is preliminary data.</text>
</comment>
<keyword evidence="3" id="KW-1185">Reference proteome</keyword>
<proteinExistence type="predicted"/>
<gene>
    <name evidence="2" type="ORF">MFLAVUS_003360</name>
</gene>
<feature type="compositionally biased region" description="Low complexity" evidence="1">
    <location>
        <begin position="223"/>
        <end position="240"/>
    </location>
</feature>
<feature type="compositionally biased region" description="Low complexity" evidence="1">
    <location>
        <begin position="204"/>
        <end position="216"/>
    </location>
</feature>
<accession>A0ABP9YSY6</accession>